<dbReference type="Proteomes" id="UP000295238">
    <property type="component" value="Unassembled WGS sequence"/>
</dbReference>
<evidence type="ECO:0000313" key="4">
    <source>
        <dbReference type="Proteomes" id="UP000295238"/>
    </source>
</evidence>
<evidence type="ECO:0000313" key="3">
    <source>
        <dbReference type="EMBL" id="TDK31884.1"/>
    </source>
</evidence>
<gene>
    <name evidence="3" type="ORF">E2F50_19700</name>
</gene>
<dbReference type="PANTHER" id="PTHR32182">
    <property type="entry name" value="DNA REPLICATION AND REPAIR PROTEIN RECF"/>
    <property type="match status" value="1"/>
</dbReference>
<comment type="caution">
    <text evidence="3">The sequence shown here is derived from an EMBL/GenBank/DDBJ whole genome shotgun (WGS) entry which is preliminary data.</text>
</comment>
<proteinExistence type="predicted"/>
<reference evidence="3 4" key="1">
    <citation type="submission" date="2019-03" db="EMBL/GenBank/DDBJ databases">
        <title>Rhizobium sp. nov., an bacterium isolated from biocrust in Mu Us Desert.</title>
        <authorList>
            <person name="Lixiong L."/>
        </authorList>
    </citation>
    <scope>NUCLEOTIDE SEQUENCE [LARGE SCALE GENOMIC DNA]</scope>
    <source>
        <strain evidence="3 4">SPY-1</strain>
    </source>
</reference>
<feature type="domain" description="Protein CR006 P-loop" evidence="2">
    <location>
        <begin position="250"/>
        <end position="613"/>
    </location>
</feature>
<dbReference type="PANTHER" id="PTHR32182:SF0">
    <property type="entry name" value="DNA REPLICATION AND REPAIR PROTEIN RECF"/>
    <property type="match status" value="1"/>
</dbReference>
<dbReference type="OrthoDB" id="9789562at2"/>
<dbReference type="Pfam" id="PF13166">
    <property type="entry name" value="AAA_13"/>
    <property type="match status" value="1"/>
</dbReference>
<dbReference type="GO" id="GO:0000731">
    <property type="term" value="P:DNA synthesis involved in DNA repair"/>
    <property type="evidence" value="ECO:0007669"/>
    <property type="project" value="TreeGrafter"/>
</dbReference>
<dbReference type="SUPFAM" id="SSF52540">
    <property type="entry name" value="P-loop containing nucleoside triphosphate hydrolases"/>
    <property type="match status" value="1"/>
</dbReference>
<dbReference type="AlphaFoldDB" id="A0A4R5UB09"/>
<dbReference type="InterPro" id="IPR026866">
    <property type="entry name" value="CR006_AAA"/>
</dbReference>
<dbReference type="RefSeq" id="WP_133317885.1">
    <property type="nucleotide sequence ID" value="NZ_SMTL01000006.1"/>
</dbReference>
<dbReference type="InterPro" id="IPR027417">
    <property type="entry name" value="P-loop_NTPase"/>
</dbReference>
<dbReference type="GO" id="GO:0006302">
    <property type="term" value="P:double-strand break repair"/>
    <property type="evidence" value="ECO:0007669"/>
    <property type="project" value="TreeGrafter"/>
</dbReference>
<accession>A0A4R5UB09</accession>
<keyword evidence="4" id="KW-1185">Reference proteome</keyword>
<sequence length="785" mass="84800">MLSKIVIRNVGVLRAFDTPNAPKLDKLTLFYGRNGRGKSTLTSVLRAARDGEASSVLGRQSLGNGGVAPKVVLVSAAGTITFDNGGWNTKGAPVEVFDTAFITDNVYAGELIELAHDRGLFSVIVGADGVRLAKHLERFNVIAKTCATALKDAEAALVDDVPSDMSKEEFFALGPNPDYAKRLDATERALKAVQQAGKIALLKPLEALTMPELPAGLPAVLIGTVADIEASARGRLLEHFKRFGFDKKGEAWISYGVEHIHDDACPLCGRDDVDAEGMVTLYGQIFGETYKVHLGTITTASTELEDSLGEDARTALANKMAANAEVAGKWAEYVALGEELPDASALGAHIADAHREAKALLDRKRSSPLDVLQAVDEIAAAGESLDSARKLVEKYNAVVEAINEATNKAVAAAPTTEAAAILARENVKKRMARHAPGVQKRVDAYLAAKRRDQRARNMRTQVQNRLKKANEDAAAHYHQRVNHYLGRFGASFTISKITNSMQGNAGQADYGLLIKGETVPRGRGRQADAIPTFRNTLSAGDKTTLALAFFLAKLDSDTTLNCKTLVVDDPLSSHDSHRRRETVNAIKDLCSRCLQVIVLSHDEFLLREVERRCVGVPCAAFQIDFDGGDEWSSATAVDLDKLCRAGHAKMVEELVAYVDHRQGDADEVVLKVRQALETHYRRSFAAYFAHDRNLGQIVRDISDEGASHPCHRDLGRLDNCNDATCDKHHGDDAIVVLKRGVDPDELRVIAADALELIGARKPAPAPAAAVRPSPAVPPYASLEAS</sequence>
<protein>
    <recommendedName>
        <fullName evidence="2">Protein CR006 P-loop domain-containing protein</fullName>
    </recommendedName>
</protein>
<organism evidence="3 4">
    <name type="scientific">Rhizobium deserti</name>
    <dbReference type="NCBI Taxonomy" id="2547961"/>
    <lineage>
        <taxon>Bacteria</taxon>
        <taxon>Pseudomonadati</taxon>
        <taxon>Pseudomonadota</taxon>
        <taxon>Alphaproteobacteria</taxon>
        <taxon>Hyphomicrobiales</taxon>
        <taxon>Rhizobiaceae</taxon>
        <taxon>Rhizobium/Agrobacterium group</taxon>
        <taxon>Rhizobium</taxon>
    </lineage>
</organism>
<evidence type="ECO:0000259" key="2">
    <source>
        <dbReference type="Pfam" id="PF13166"/>
    </source>
</evidence>
<evidence type="ECO:0000256" key="1">
    <source>
        <dbReference type="SAM" id="MobiDB-lite"/>
    </source>
</evidence>
<name>A0A4R5UB09_9HYPH</name>
<feature type="region of interest" description="Disordered" evidence="1">
    <location>
        <begin position="761"/>
        <end position="785"/>
    </location>
</feature>
<dbReference type="EMBL" id="SMTL01000006">
    <property type="protein sequence ID" value="TDK31884.1"/>
    <property type="molecule type" value="Genomic_DNA"/>
</dbReference>
<dbReference type="Gene3D" id="3.40.50.300">
    <property type="entry name" value="P-loop containing nucleotide triphosphate hydrolases"/>
    <property type="match status" value="1"/>
</dbReference>